<evidence type="ECO:0008006" key="6">
    <source>
        <dbReference type="Google" id="ProtNLM"/>
    </source>
</evidence>
<dbReference type="GO" id="GO:0005886">
    <property type="term" value="C:plasma membrane"/>
    <property type="evidence" value="ECO:0007669"/>
    <property type="project" value="TreeGrafter"/>
</dbReference>
<dbReference type="InterPro" id="IPR030664">
    <property type="entry name" value="SdhA/FrdA/AprA"/>
</dbReference>
<dbReference type="Pfam" id="PF02910">
    <property type="entry name" value="Succ_DH_flav_C"/>
    <property type="match status" value="1"/>
</dbReference>
<dbReference type="PIRSF" id="PIRSF000171">
    <property type="entry name" value="SDHA_APRA_LASPO"/>
    <property type="match status" value="1"/>
</dbReference>
<proteinExistence type="predicted"/>
<dbReference type="NCBIfam" id="TIGR02061">
    <property type="entry name" value="aprA"/>
    <property type="match status" value="1"/>
</dbReference>
<accession>A0A381VLY2</accession>
<evidence type="ECO:0000259" key="4">
    <source>
        <dbReference type="Pfam" id="PF02910"/>
    </source>
</evidence>
<dbReference type="GO" id="GO:0050660">
    <property type="term" value="F:flavin adenine dinucleotide binding"/>
    <property type="evidence" value="ECO:0007669"/>
    <property type="project" value="TreeGrafter"/>
</dbReference>
<evidence type="ECO:0000313" key="5">
    <source>
        <dbReference type="EMBL" id="SVA41302.1"/>
    </source>
</evidence>
<dbReference type="InterPro" id="IPR015939">
    <property type="entry name" value="Fum_Rdtase/Succ_DH_flav-like_C"/>
</dbReference>
<reference evidence="5" key="1">
    <citation type="submission" date="2018-05" db="EMBL/GenBank/DDBJ databases">
        <authorList>
            <person name="Lanie J.A."/>
            <person name="Ng W.-L."/>
            <person name="Kazmierczak K.M."/>
            <person name="Andrzejewski T.M."/>
            <person name="Davidsen T.M."/>
            <person name="Wayne K.J."/>
            <person name="Tettelin H."/>
            <person name="Glass J.I."/>
            <person name="Rusch D."/>
            <person name="Podicherti R."/>
            <person name="Tsui H.-C.T."/>
            <person name="Winkler M.E."/>
        </authorList>
    </citation>
    <scope>NUCLEOTIDE SEQUENCE</scope>
</reference>
<feature type="domain" description="FAD-dependent oxidoreductase 2 FAD-binding" evidence="3">
    <location>
        <begin position="12"/>
        <end position="349"/>
    </location>
</feature>
<protein>
    <recommendedName>
        <fullName evidence="6">FAD-dependent oxidoreductase 2 FAD binding domain-containing protein</fullName>
    </recommendedName>
</protein>
<dbReference type="InterPro" id="IPR027477">
    <property type="entry name" value="Succ_DH/fumarate_Rdtase_cat_sf"/>
</dbReference>
<gene>
    <name evidence="5" type="ORF">METZ01_LOCUS94156</name>
</gene>
<dbReference type="SUPFAM" id="SSF51905">
    <property type="entry name" value="FAD/NAD(P)-binding domain"/>
    <property type="match status" value="1"/>
</dbReference>
<dbReference type="InterPro" id="IPR003953">
    <property type="entry name" value="FAD-dep_OxRdtase_2_FAD-bd"/>
</dbReference>
<evidence type="ECO:0000256" key="1">
    <source>
        <dbReference type="ARBA" id="ARBA00022630"/>
    </source>
</evidence>
<dbReference type="PANTHER" id="PTHR11632:SF51">
    <property type="entry name" value="SUCCINATE DEHYDROGENASE [UBIQUINONE] FLAVOPROTEIN SUBUNIT, MITOCHONDRIAL"/>
    <property type="match status" value="1"/>
</dbReference>
<dbReference type="InterPro" id="IPR036188">
    <property type="entry name" value="FAD/NAD-bd_sf"/>
</dbReference>
<dbReference type="AlphaFoldDB" id="A0A381VLY2"/>
<dbReference type="InterPro" id="IPR037099">
    <property type="entry name" value="Fum_R/Succ_DH_flav-like_C_sf"/>
</dbReference>
<name>A0A381VLY2_9ZZZZ</name>
<dbReference type="SUPFAM" id="SSF56425">
    <property type="entry name" value="Succinate dehydrogenase/fumarate reductase flavoprotein, catalytic domain"/>
    <property type="match status" value="1"/>
</dbReference>
<sequence>MTLPTTETIDCDILIIGGGMSGCGAAFESKYWSGDLKVVMVEKAAIERSGATGEGLSAINCYMGQRYGWNTPEDYTNYVVNDMMGLAREDLVYDVGRHVDNSVHLLEEWGLPIWKKENGEYERIGRWQIPIHGESIKPVAAEPARKAIGPENLYERVAITHLLTDADDPQKIAGAVGFAVRENKFYVFRAKAVIITCGGASNVFRPRSVGEGMGRVWYSVFATGAAYGLMIPIGTEMTQMEHRFVPTRFKDGYGPVGMWFQYFHAQVLNAKGEDYTVTRADELKKYEPYGSAIPTPTPLRNHQMFLDIKDGLGPMYMRTDVAMQKLAEGDPAKMDKVRDEAWEDFLDMTISQALTWAAQNIAPEDTPTEVVLAEPYIMGSHSGEAGAWVSGPEDIATGDYFWGYNRMTTIKGLFAAGDGVGATPHKFSSGSFTEGRIAAKSAVGYVSDNPAAPSVSDANVRGIQETIWAPLETFEKHKGASSAEEINPNYMTPKQGLVRLQKIMDEYAGGASTGYTTNKPTLERGIELIEMFREDLVHLAARNRHELMRCWELVHRTWVGESHLRHLLHREETRWPGYYYRSDFPDLDDTNWRVFVNSKFDAANNAWSLQTRPYKNIITSI</sequence>
<dbReference type="EMBL" id="UINC01009204">
    <property type="protein sequence ID" value="SVA41302.1"/>
    <property type="molecule type" value="Genomic_DNA"/>
</dbReference>
<dbReference type="GO" id="GO:0000104">
    <property type="term" value="F:succinate dehydrogenase activity"/>
    <property type="evidence" value="ECO:0007669"/>
    <property type="project" value="TreeGrafter"/>
</dbReference>
<dbReference type="InterPro" id="IPR011803">
    <property type="entry name" value="AprA"/>
</dbReference>
<dbReference type="GO" id="GO:0009055">
    <property type="term" value="F:electron transfer activity"/>
    <property type="evidence" value="ECO:0007669"/>
    <property type="project" value="TreeGrafter"/>
</dbReference>
<feature type="domain" description="Fumarate reductase/succinate dehydrogenase flavoprotein-like C-terminal" evidence="4">
    <location>
        <begin position="499"/>
        <end position="614"/>
    </location>
</feature>
<dbReference type="Gene3D" id="3.90.700.10">
    <property type="entry name" value="Succinate dehydrogenase/fumarate reductase flavoprotein, catalytic domain"/>
    <property type="match status" value="1"/>
</dbReference>
<organism evidence="5">
    <name type="scientific">marine metagenome</name>
    <dbReference type="NCBI Taxonomy" id="408172"/>
    <lineage>
        <taxon>unclassified sequences</taxon>
        <taxon>metagenomes</taxon>
        <taxon>ecological metagenomes</taxon>
    </lineage>
</organism>
<dbReference type="Gene3D" id="3.50.50.60">
    <property type="entry name" value="FAD/NAD(P)-binding domain"/>
    <property type="match status" value="1"/>
</dbReference>
<evidence type="ECO:0000256" key="2">
    <source>
        <dbReference type="ARBA" id="ARBA00023002"/>
    </source>
</evidence>
<keyword evidence="1" id="KW-0285">Flavoprotein</keyword>
<dbReference type="Pfam" id="PF00890">
    <property type="entry name" value="FAD_binding_2"/>
    <property type="match status" value="1"/>
</dbReference>
<dbReference type="PANTHER" id="PTHR11632">
    <property type="entry name" value="SUCCINATE DEHYDROGENASE 2 FLAVOPROTEIN SUBUNIT"/>
    <property type="match status" value="1"/>
</dbReference>
<dbReference type="SUPFAM" id="SSF46977">
    <property type="entry name" value="Succinate dehydrogenase/fumarate reductase flavoprotein C-terminal domain"/>
    <property type="match status" value="1"/>
</dbReference>
<dbReference type="GO" id="GO:0009061">
    <property type="term" value="P:anaerobic respiration"/>
    <property type="evidence" value="ECO:0007669"/>
    <property type="project" value="TreeGrafter"/>
</dbReference>
<keyword evidence="2" id="KW-0560">Oxidoreductase</keyword>
<evidence type="ECO:0000259" key="3">
    <source>
        <dbReference type="Pfam" id="PF00890"/>
    </source>
</evidence>